<keyword evidence="2" id="KW-1185">Reference proteome</keyword>
<reference evidence="2" key="2">
    <citation type="submission" date="2015-01" db="EMBL/GenBank/DDBJ databases">
        <title>Evolutionary Origins and Diversification of the Mycorrhizal Mutualists.</title>
        <authorList>
            <consortium name="DOE Joint Genome Institute"/>
            <consortium name="Mycorrhizal Genomics Consortium"/>
            <person name="Kohler A."/>
            <person name="Kuo A."/>
            <person name="Nagy L.G."/>
            <person name="Floudas D."/>
            <person name="Copeland A."/>
            <person name="Barry K.W."/>
            <person name="Cichocki N."/>
            <person name="Veneault-Fourrey C."/>
            <person name="LaButti K."/>
            <person name="Lindquist E.A."/>
            <person name="Lipzen A."/>
            <person name="Lundell T."/>
            <person name="Morin E."/>
            <person name="Murat C."/>
            <person name="Riley R."/>
            <person name="Ohm R."/>
            <person name="Sun H."/>
            <person name="Tunlid A."/>
            <person name="Henrissat B."/>
            <person name="Grigoriev I.V."/>
            <person name="Hibbett D.S."/>
            <person name="Martin F."/>
        </authorList>
    </citation>
    <scope>NUCLEOTIDE SEQUENCE [LARGE SCALE GENOMIC DNA]</scope>
    <source>
        <strain evidence="2">Marx 270</strain>
    </source>
</reference>
<dbReference type="HOGENOM" id="CLU_2961793_0_0_1"/>
<proteinExistence type="predicted"/>
<sequence>MGDVVGFQLVEAINSKRWTLLRFSVNLALAASERLCITTDDMWFRPPYEAGHGTSFSDH</sequence>
<protein>
    <submittedName>
        <fullName evidence="1">Uncharacterized protein</fullName>
    </submittedName>
</protein>
<gene>
    <name evidence="1" type="ORF">M404DRAFT_1007449</name>
</gene>
<evidence type="ECO:0000313" key="2">
    <source>
        <dbReference type="Proteomes" id="UP000054217"/>
    </source>
</evidence>
<name>A0A0C3JCS6_PISTI</name>
<dbReference type="AlphaFoldDB" id="A0A0C3JCS6"/>
<dbReference type="InParanoid" id="A0A0C3JCS6"/>
<dbReference type="EMBL" id="KN832066">
    <property type="protein sequence ID" value="KIN95486.1"/>
    <property type="molecule type" value="Genomic_DNA"/>
</dbReference>
<dbReference type="Proteomes" id="UP000054217">
    <property type="component" value="Unassembled WGS sequence"/>
</dbReference>
<accession>A0A0C3JCS6</accession>
<organism evidence="1 2">
    <name type="scientific">Pisolithus tinctorius Marx 270</name>
    <dbReference type="NCBI Taxonomy" id="870435"/>
    <lineage>
        <taxon>Eukaryota</taxon>
        <taxon>Fungi</taxon>
        <taxon>Dikarya</taxon>
        <taxon>Basidiomycota</taxon>
        <taxon>Agaricomycotina</taxon>
        <taxon>Agaricomycetes</taxon>
        <taxon>Agaricomycetidae</taxon>
        <taxon>Boletales</taxon>
        <taxon>Sclerodermatineae</taxon>
        <taxon>Pisolithaceae</taxon>
        <taxon>Pisolithus</taxon>
    </lineage>
</organism>
<evidence type="ECO:0000313" key="1">
    <source>
        <dbReference type="EMBL" id="KIN95486.1"/>
    </source>
</evidence>
<reference evidence="1 2" key="1">
    <citation type="submission" date="2014-04" db="EMBL/GenBank/DDBJ databases">
        <authorList>
            <consortium name="DOE Joint Genome Institute"/>
            <person name="Kuo A."/>
            <person name="Kohler A."/>
            <person name="Costa M.D."/>
            <person name="Nagy L.G."/>
            <person name="Floudas D."/>
            <person name="Copeland A."/>
            <person name="Barry K.W."/>
            <person name="Cichocki N."/>
            <person name="Veneault-Fourrey C."/>
            <person name="LaButti K."/>
            <person name="Lindquist E.A."/>
            <person name="Lipzen A."/>
            <person name="Lundell T."/>
            <person name="Morin E."/>
            <person name="Murat C."/>
            <person name="Sun H."/>
            <person name="Tunlid A."/>
            <person name="Henrissat B."/>
            <person name="Grigoriev I.V."/>
            <person name="Hibbett D.S."/>
            <person name="Martin F."/>
            <person name="Nordberg H.P."/>
            <person name="Cantor M.N."/>
            <person name="Hua S.X."/>
        </authorList>
    </citation>
    <scope>NUCLEOTIDE SEQUENCE [LARGE SCALE GENOMIC DNA]</scope>
    <source>
        <strain evidence="1 2">Marx 270</strain>
    </source>
</reference>